<dbReference type="PROSITE" id="PS01269">
    <property type="entry name" value="UPF0025"/>
    <property type="match status" value="1"/>
</dbReference>
<evidence type="ECO:0000313" key="7">
    <source>
        <dbReference type="Proteomes" id="UP001596432"/>
    </source>
</evidence>
<proteinExistence type="inferred from homology"/>
<keyword evidence="7" id="KW-1185">Reference proteome</keyword>
<keyword evidence="1 3" id="KW-0479">Metal-binding</keyword>
<dbReference type="GO" id="GO:0016787">
    <property type="term" value="F:hydrolase activity"/>
    <property type="evidence" value="ECO:0007669"/>
    <property type="project" value="UniProtKB-UniRule"/>
</dbReference>
<dbReference type="NCBIfam" id="TIGR00040">
    <property type="entry name" value="yfcE"/>
    <property type="match status" value="1"/>
</dbReference>
<dbReference type="SUPFAM" id="SSF56300">
    <property type="entry name" value="Metallo-dependent phosphatases"/>
    <property type="match status" value="1"/>
</dbReference>
<gene>
    <name evidence="6" type="ORF">ACFQMA_16930</name>
</gene>
<dbReference type="Pfam" id="PF12850">
    <property type="entry name" value="Metallophos_2"/>
    <property type="match status" value="1"/>
</dbReference>
<evidence type="ECO:0000256" key="3">
    <source>
        <dbReference type="RuleBase" id="RU362039"/>
    </source>
</evidence>
<reference evidence="6 7" key="1">
    <citation type="journal article" date="2019" name="Int. J. Syst. Evol. Microbiol.">
        <title>The Global Catalogue of Microorganisms (GCM) 10K type strain sequencing project: providing services to taxonomists for standard genome sequencing and annotation.</title>
        <authorList>
            <consortium name="The Broad Institute Genomics Platform"/>
            <consortium name="The Broad Institute Genome Sequencing Center for Infectious Disease"/>
            <person name="Wu L."/>
            <person name="Ma J."/>
        </authorList>
    </citation>
    <scope>NUCLEOTIDE SEQUENCE [LARGE SCALE GENOMIC DNA]</scope>
    <source>
        <strain evidence="6 7">XZYJT29</strain>
    </source>
</reference>
<feature type="region of interest" description="Disordered" evidence="4">
    <location>
        <begin position="60"/>
        <end position="81"/>
    </location>
</feature>
<evidence type="ECO:0000313" key="6">
    <source>
        <dbReference type="EMBL" id="MFC7141509.1"/>
    </source>
</evidence>
<sequence length="253" mass="28291">MDYLVLADVHANLPALEAVLDRESDRDAVLFLGDAVGTGPHPDEVLTTLSRLSGGFVSGNHDRSVLDTRPERPPPNSRDFERWTSAQLSPENRRFLAGLADERRVATAAGPVRLHHGDFAVEREGLDWDRRGWPDTDPEVYRELADRYDEDVVLFGHSHVQFETTAGGTRFVNPGSVGQHRLGEVLACYAVVEDGDVDLGAVDYDVERTIADLEALPLADEYVEARKLVYTEGRLPDDPPMRDFEPLRERGYR</sequence>
<dbReference type="PANTHER" id="PTHR42850">
    <property type="entry name" value="METALLOPHOSPHOESTERASE"/>
    <property type="match status" value="1"/>
</dbReference>
<dbReference type="PANTHER" id="PTHR42850:SF2">
    <property type="entry name" value="BLL5683 PROTEIN"/>
    <property type="match status" value="1"/>
</dbReference>
<dbReference type="Proteomes" id="UP001596432">
    <property type="component" value="Unassembled WGS sequence"/>
</dbReference>
<feature type="region of interest" description="Disordered" evidence="4">
    <location>
        <begin position="234"/>
        <end position="253"/>
    </location>
</feature>
<dbReference type="GeneID" id="78821824"/>
<name>A0ABD5Y2H4_9EURY</name>
<evidence type="ECO:0000256" key="2">
    <source>
        <dbReference type="ARBA" id="ARBA00022801"/>
    </source>
</evidence>
<dbReference type="InterPro" id="IPR020935">
    <property type="entry name" value="PdiEstase_YfcE_CS"/>
</dbReference>
<dbReference type="RefSeq" id="WP_274322590.1">
    <property type="nucleotide sequence ID" value="NZ_CP118158.1"/>
</dbReference>
<dbReference type="EMBL" id="JBHTAS010000001">
    <property type="protein sequence ID" value="MFC7141509.1"/>
    <property type="molecule type" value="Genomic_DNA"/>
</dbReference>
<dbReference type="InterPro" id="IPR000979">
    <property type="entry name" value="Phosphodiesterase_MJ0936/Vps29"/>
</dbReference>
<keyword evidence="2" id="KW-0378">Hydrolase</keyword>
<dbReference type="GO" id="GO:0046872">
    <property type="term" value="F:metal ion binding"/>
    <property type="evidence" value="ECO:0007669"/>
    <property type="project" value="UniProtKB-KW"/>
</dbReference>
<dbReference type="Gene3D" id="3.60.21.10">
    <property type="match status" value="1"/>
</dbReference>
<dbReference type="InterPro" id="IPR050126">
    <property type="entry name" value="Ap4A_hydrolase"/>
</dbReference>
<dbReference type="InterPro" id="IPR029052">
    <property type="entry name" value="Metallo-depent_PP-like"/>
</dbReference>
<organism evidence="6 7">
    <name type="scientific">Halosimplex aquaticum</name>
    <dbReference type="NCBI Taxonomy" id="3026162"/>
    <lineage>
        <taxon>Archaea</taxon>
        <taxon>Methanobacteriati</taxon>
        <taxon>Methanobacteriota</taxon>
        <taxon>Stenosarchaea group</taxon>
        <taxon>Halobacteria</taxon>
        <taxon>Halobacteriales</taxon>
        <taxon>Haloarculaceae</taxon>
        <taxon>Halosimplex</taxon>
    </lineage>
</organism>
<dbReference type="InterPro" id="IPR024654">
    <property type="entry name" value="Calcineurin-like_PHP_lpxH"/>
</dbReference>
<comment type="similarity">
    <text evidence="3">Belongs to the metallophosphoesterase superfamily. YfcE family.</text>
</comment>
<dbReference type="InterPro" id="IPR011152">
    <property type="entry name" value="Pesterase_MJ0912"/>
</dbReference>
<evidence type="ECO:0000256" key="4">
    <source>
        <dbReference type="SAM" id="MobiDB-lite"/>
    </source>
</evidence>
<dbReference type="EC" id="3.1.4.-" evidence="3"/>
<comment type="caution">
    <text evidence="6">The sequence shown here is derived from an EMBL/GenBank/DDBJ whole genome shotgun (WGS) entry which is preliminary data.</text>
</comment>
<feature type="domain" description="Calcineurin-like phosphoesterase" evidence="5">
    <location>
        <begin position="1"/>
        <end position="193"/>
    </location>
</feature>
<protein>
    <recommendedName>
        <fullName evidence="3">Phosphoesterase</fullName>
        <ecNumber evidence="3">3.1.4.-</ecNumber>
    </recommendedName>
</protein>
<evidence type="ECO:0000259" key="5">
    <source>
        <dbReference type="Pfam" id="PF12850"/>
    </source>
</evidence>
<dbReference type="PIRSF" id="PIRSF000883">
    <property type="entry name" value="Pesterase_MJ0912"/>
    <property type="match status" value="1"/>
</dbReference>
<dbReference type="AlphaFoldDB" id="A0ABD5Y2H4"/>
<comment type="cofactor">
    <cofactor evidence="3">
        <name>a divalent metal cation</name>
        <dbReference type="ChEBI" id="CHEBI:60240"/>
    </cofactor>
</comment>
<evidence type="ECO:0000256" key="1">
    <source>
        <dbReference type="ARBA" id="ARBA00022723"/>
    </source>
</evidence>
<accession>A0ABD5Y2H4</accession>